<evidence type="ECO:0000313" key="9">
    <source>
        <dbReference type="EMBL" id="POS86963.1"/>
    </source>
</evidence>
<dbReference type="GO" id="GO:0008374">
    <property type="term" value="F:O-acyltransferase activity"/>
    <property type="evidence" value="ECO:0007669"/>
    <property type="project" value="InterPro"/>
</dbReference>
<feature type="transmembrane region" description="Helical" evidence="7">
    <location>
        <begin position="465"/>
        <end position="487"/>
    </location>
</feature>
<dbReference type="GO" id="GO:0016020">
    <property type="term" value="C:membrane"/>
    <property type="evidence" value="ECO:0007669"/>
    <property type="project" value="UniProtKB-SubCell"/>
</dbReference>
<gene>
    <name evidence="9" type="ORF">EPUL_002406</name>
</gene>
<feature type="transmembrane region" description="Helical" evidence="7">
    <location>
        <begin position="259"/>
        <end position="281"/>
    </location>
</feature>
<evidence type="ECO:0000256" key="1">
    <source>
        <dbReference type="ARBA" id="ARBA00004141"/>
    </source>
</evidence>
<evidence type="ECO:0000256" key="4">
    <source>
        <dbReference type="ARBA" id="ARBA00022692"/>
    </source>
</evidence>
<keyword evidence="3" id="KW-0808">Transferase</keyword>
<dbReference type="GO" id="GO:0006629">
    <property type="term" value="P:lipid metabolic process"/>
    <property type="evidence" value="ECO:0007669"/>
    <property type="project" value="InterPro"/>
</dbReference>
<evidence type="ECO:0000256" key="7">
    <source>
        <dbReference type="SAM" id="Phobius"/>
    </source>
</evidence>
<comment type="caution">
    <text evidence="9">The sequence shown here is derived from an EMBL/GenBank/DDBJ whole genome shotgun (WGS) entry which is preliminary data.</text>
</comment>
<feature type="transmembrane region" description="Helical" evidence="7">
    <location>
        <begin position="400"/>
        <end position="419"/>
    </location>
</feature>
<dbReference type="AlphaFoldDB" id="A0A2S4PY47"/>
<feature type="transmembrane region" description="Helical" evidence="7">
    <location>
        <begin position="98"/>
        <end position="116"/>
    </location>
</feature>
<dbReference type="OrthoDB" id="2796277at2759"/>
<reference evidence="9 10" key="1">
    <citation type="submission" date="2017-10" db="EMBL/GenBank/DDBJ databases">
        <title>Development of genomic resources for the powdery mildew, Erysiphe pulchra.</title>
        <authorList>
            <person name="Wadl P.A."/>
            <person name="Mack B.M."/>
            <person name="Moore G."/>
            <person name="Beltz S.B."/>
        </authorList>
    </citation>
    <scope>NUCLEOTIDE SEQUENCE [LARGE SCALE GENOMIC DNA]</scope>
    <source>
        <strain evidence="9">Cflorida</strain>
    </source>
</reference>
<comment type="subcellular location">
    <subcellularLocation>
        <location evidence="1">Membrane</location>
        <topology evidence="1">Multi-pass membrane protein</topology>
    </subcellularLocation>
</comment>
<evidence type="ECO:0000259" key="8">
    <source>
        <dbReference type="Pfam" id="PF13813"/>
    </source>
</evidence>
<dbReference type="Proteomes" id="UP000237438">
    <property type="component" value="Unassembled WGS sequence"/>
</dbReference>
<evidence type="ECO:0000256" key="6">
    <source>
        <dbReference type="ARBA" id="ARBA00023136"/>
    </source>
</evidence>
<dbReference type="InterPro" id="IPR044851">
    <property type="entry name" value="Wax_synthase"/>
</dbReference>
<dbReference type="PANTHER" id="PTHR31595:SF67">
    <property type="entry name" value="WAX SYNTHASE DOMAIN-CONTAINING PROTEIN"/>
    <property type="match status" value="1"/>
</dbReference>
<accession>A0A2S4PY47</accession>
<name>A0A2S4PY47_9PEZI</name>
<organism evidence="9 10">
    <name type="scientific">Erysiphe pulchra</name>
    <dbReference type="NCBI Taxonomy" id="225359"/>
    <lineage>
        <taxon>Eukaryota</taxon>
        <taxon>Fungi</taxon>
        <taxon>Dikarya</taxon>
        <taxon>Ascomycota</taxon>
        <taxon>Pezizomycotina</taxon>
        <taxon>Leotiomycetes</taxon>
        <taxon>Erysiphales</taxon>
        <taxon>Erysiphaceae</taxon>
        <taxon>Erysiphe</taxon>
    </lineage>
</organism>
<keyword evidence="10" id="KW-1185">Reference proteome</keyword>
<feature type="transmembrane region" description="Helical" evidence="7">
    <location>
        <begin position="37"/>
        <end position="58"/>
    </location>
</feature>
<dbReference type="PANTHER" id="PTHR31595">
    <property type="entry name" value="LONG-CHAIN-ALCOHOL O-FATTY-ACYLTRANSFERASE 3-RELATED"/>
    <property type="match status" value="1"/>
</dbReference>
<feature type="transmembrane region" description="Helical" evidence="7">
    <location>
        <begin position="309"/>
        <end position="330"/>
    </location>
</feature>
<feature type="transmembrane region" description="Helical" evidence="7">
    <location>
        <begin position="439"/>
        <end position="458"/>
    </location>
</feature>
<evidence type="ECO:0000256" key="2">
    <source>
        <dbReference type="ARBA" id="ARBA00007282"/>
    </source>
</evidence>
<feature type="domain" description="Wax synthase" evidence="8">
    <location>
        <begin position="354"/>
        <end position="440"/>
    </location>
</feature>
<keyword evidence="5 7" id="KW-1133">Transmembrane helix</keyword>
<sequence>MESYLSNQTLTGTAPTCNEIYSFYSEVLEQKLSDGTLLPVIFPYHFLGFLLLTAYLCVPHKNSPKIYALRWPLLAFINWFEFRMIWKTSSVGPGMGNFAGSLSAYTILASWTWLVFKKPQWEAKRIQRVVKRTPLIKNKMPIEKFEEEASQNRDLRKRKNSGSVRALEVGFSMDNAQRDENDTYQYFWQSYPDNFSERISWVVDLLYNYRGPGWNWAISSIPSLPPAILTKAGGPVSKRSYADFSSAGSRRFVNRYEHLIYRVSRLLVCYIVLDVLATIMMKDPYFKFGPTSYALPSHLQLLPLSFLRFYRIVLTSIGIIAIMTMAFNLLPLISCILGPGLLGLRAEPWYYPTEWGYFSNIYKGGLNGLWGDYWHQSFRLHFTSPTNFLIREGYIKPGTFIAKATSLFFAFVLSGFLHWASSNSTLPATRPSDAMNFFLLQGLGIMLQRALCQIFSSYITKFPKFIRYTGSFIFVLIWLYHTGWLLADDFARSGLWIMEPVPISFCRLLGFGEIDAEWISTRRQFRWFRGKNWWETGLALA</sequence>
<dbReference type="EMBL" id="PEDP01000216">
    <property type="protein sequence ID" value="POS86963.1"/>
    <property type="molecule type" value="Genomic_DNA"/>
</dbReference>
<evidence type="ECO:0000313" key="10">
    <source>
        <dbReference type="Proteomes" id="UP000237438"/>
    </source>
</evidence>
<evidence type="ECO:0000256" key="5">
    <source>
        <dbReference type="ARBA" id="ARBA00022989"/>
    </source>
</evidence>
<keyword evidence="6 7" id="KW-0472">Membrane</keyword>
<proteinExistence type="inferred from homology"/>
<feature type="non-terminal residue" evidence="9">
    <location>
        <position position="541"/>
    </location>
</feature>
<comment type="similarity">
    <text evidence="2">Belongs to the wax synthase family.</text>
</comment>
<dbReference type="STRING" id="225359.A0A2S4PY47"/>
<evidence type="ECO:0000256" key="3">
    <source>
        <dbReference type="ARBA" id="ARBA00022679"/>
    </source>
</evidence>
<keyword evidence="4 7" id="KW-0812">Transmembrane</keyword>
<protein>
    <recommendedName>
        <fullName evidence="8">Wax synthase domain-containing protein</fullName>
    </recommendedName>
</protein>
<feature type="transmembrane region" description="Helical" evidence="7">
    <location>
        <begin position="67"/>
        <end position="86"/>
    </location>
</feature>
<dbReference type="Pfam" id="PF13813">
    <property type="entry name" value="MBOAT_2"/>
    <property type="match status" value="1"/>
</dbReference>
<dbReference type="InterPro" id="IPR032805">
    <property type="entry name" value="Wax_synthase_dom"/>
</dbReference>